<evidence type="ECO:0000313" key="14">
    <source>
        <dbReference type="Proteomes" id="UP000290408"/>
    </source>
</evidence>
<evidence type="ECO:0000256" key="2">
    <source>
        <dbReference type="ARBA" id="ARBA00005165"/>
    </source>
</evidence>
<reference evidence="13 14" key="1">
    <citation type="submission" date="2019-02" db="EMBL/GenBank/DDBJ databases">
        <title>Genomic data mining of an Antarctic deep-sea actinobacterium, Janibacterlimosus P3-3-X1.</title>
        <authorList>
            <person name="Liao L."/>
            <person name="Chen B."/>
        </authorList>
    </citation>
    <scope>NUCLEOTIDE SEQUENCE [LARGE SCALE GENOMIC DNA]</scope>
    <source>
        <strain evidence="13 14">P3-3-X1</strain>
    </source>
</reference>
<feature type="region of interest" description="Disordered" evidence="11">
    <location>
        <begin position="128"/>
        <end position="151"/>
    </location>
</feature>
<feature type="region of interest" description="Disordered" evidence="11">
    <location>
        <begin position="217"/>
        <end position="240"/>
    </location>
</feature>
<dbReference type="EMBL" id="CP036164">
    <property type="protein sequence ID" value="QBF46836.1"/>
    <property type="molecule type" value="Genomic_DNA"/>
</dbReference>
<evidence type="ECO:0000256" key="10">
    <source>
        <dbReference type="HAMAP-Rule" id="MF_00097"/>
    </source>
</evidence>
<comment type="catalytic activity">
    <reaction evidence="7 10">
        <text>4-methyl-5-(2-phosphooxyethyl)-thiazole + 4-amino-2-methyl-5-(diphosphooxymethyl)pyrimidine + H(+) = thiamine phosphate + diphosphate</text>
        <dbReference type="Rhea" id="RHEA:22328"/>
        <dbReference type="ChEBI" id="CHEBI:15378"/>
        <dbReference type="ChEBI" id="CHEBI:33019"/>
        <dbReference type="ChEBI" id="CHEBI:37575"/>
        <dbReference type="ChEBI" id="CHEBI:57841"/>
        <dbReference type="ChEBI" id="CHEBI:58296"/>
        <dbReference type="EC" id="2.5.1.3"/>
    </reaction>
</comment>
<keyword evidence="5 10" id="KW-0460">Magnesium</keyword>
<feature type="binding site" evidence="10">
    <location>
        <position position="69"/>
    </location>
    <ligand>
        <name>4-amino-2-methyl-5-(diphosphooxymethyl)pyrimidine</name>
        <dbReference type="ChEBI" id="CHEBI:57841"/>
    </ligand>
</feature>
<evidence type="ECO:0000256" key="5">
    <source>
        <dbReference type="ARBA" id="ARBA00022842"/>
    </source>
</evidence>
<dbReference type="GO" id="GO:0009228">
    <property type="term" value="P:thiamine biosynthetic process"/>
    <property type="evidence" value="ECO:0007669"/>
    <property type="project" value="UniProtKB-KW"/>
</dbReference>
<gene>
    <name evidence="10" type="primary">thiE</name>
    <name evidence="13" type="ORF">EXU32_11600</name>
</gene>
<dbReference type="NCBIfam" id="NF000740">
    <property type="entry name" value="PRK00043.3-4"/>
    <property type="match status" value="1"/>
</dbReference>
<dbReference type="EC" id="2.5.1.3" evidence="10"/>
<dbReference type="PANTHER" id="PTHR20857:SF15">
    <property type="entry name" value="THIAMINE-PHOSPHATE SYNTHASE"/>
    <property type="match status" value="1"/>
</dbReference>
<comment type="caution">
    <text evidence="10">Lacks conserved residue(s) required for the propagation of feature annotation.</text>
</comment>
<dbReference type="CDD" id="cd00564">
    <property type="entry name" value="TMP_TenI"/>
    <property type="match status" value="1"/>
</dbReference>
<dbReference type="GO" id="GO:0005737">
    <property type="term" value="C:cytoplasm"/>
    <property type="evidence" value="ECO:0007669"/>
    <property type="project" value="TreeGrafter"/>
</dbReference>
<name>A0A4P6MV80_9MICO</name>
<dbReference type="GO" id="GO:0000287">
    <property type="term" value="F:magnesium ion binding"/>
    <property type="evidence" value="ECO:0007669"/>
    <property type="project" value="UniProtKB-UniRule"/>
</dbReference>
<dbReference type="HAMAP" id="MF_00097">
    <property type="entry name" value="TMP_synthase"/>
    <property type="match status" value="1"/>
</dbReference>
<sequence length="240" mass="24482">MGLIDWRLYLVTSGHGPSTVAAAAAAAAAGAGVVQVRAKHLLAGDLLDLVLAVAEAVEAVAPATRVLVDDRADVARAARRRGAAVHGVHLGQADLPVAEARELLGPEAVVGLTAGTLEHVRAADARTGRSRPDYLGSGPFRPTPTKDVGRPPVGLAGYPLRAAATDLPVIAIGDVTLADIPLLSTTGIAGVAVVREIMGAPDPGAAAASCLRQWRRRDVSVEPRSRRPPTPVARPAGPPA</sequence>
<dbReference type="AlphaFoldDB" id="A0A4P6MV80"/>
<feature type="binding site" evidence="10">
    <location>
        <position position="146"/>
    </location>
    <ligand>
        <name>4-amino-2-methyl-5-(diphosphooxymethyl)pyrimidine</name>
        <dbReference type="ChEBI" id="CHEBI:57841"/>
    </ligand>
</feature>
<feature type="binding site" evidence="10">
    <location>
        <begin position="35"/>
        <end position="39"/>
    </location>
    <ligand>
        <name>4-amino-2-methyl-5-(diphosphooxymethyl)pyrimidine</name>
        <dbReference type="ChEBI" id="CHEBI:57841"/>
    </ligand>
</feature>
<dbReference type="RefSeq" id="WP_130630052.1">
    <property type="nucleotide sequence ID" value="NZ_CP036164.1"/>
</dbReference>
<evidence type="ECO:0000256" key="8">
    <source>
        <dbReference type="ARBA" id="ARBA00047851"/>
    </source>
</evidence>
<proteinExistence type="inferred from homology"/>
<comment type="catalytic activity">
    <reaction evidence="8 10">
        <text>2-(2-carboxy-4-methylthiazol-5-yl)ethyl phosphate + 4-amino-2-methyl-5-(diphosphooxymethyl)pyrimidine + 2 H(+) = thiamine phosphate + CO2 + diphosphate</text>
        <dbReference type="Rhea" id="RHEA:47848"/>
        <dbReference type="ChEBI" id="CHEBI:15378"/>
        <dbReference type="ChEBI" id="CHEBI:16526"/>
        <dbReference type="ChEBI" id="CHEBI:33019"/>
        <dbReference type="ChEBI" id="CHEBI:37575"/>
        <dbReference type="ChEBI" id="CHEBI:57841"/>
        <dbReference type="ChEBI" id="CHEBI:62890"/>
        <dbReference type="EC" id="2.5.1.3"/>
    </reaction>
</comment>
<dbReference type="KEGG" id="jli:EXU32_11600"/>
<evidence type="ECO:0000313" key="13">
    <source>
        <dbReference type="EMBL" id="QBF46836.1"/>
    </source>
</evidence>
<comment type="pathway">
    <text evidence="2 10">Cofactor biosynthesis; thiamine diphosphate biosynthesis; thiamine phosphate from 4-amino-2-methyl-5-diphosphomethylpyrimidine and 4-methyl-5-(2-phosphoethyl)-thiazole: step 1/1.</text>
</comment>
<feature type="domain" description="Thiamine phosphate synthase/TenI" evidence="12">
    <location>
        <begin position="8"/>
        <end position="197"/>
    </location>
</feature>
<organism evidence="13 14">
    <name type="scientific">Janibacter limosus</name>
    <dbReference type="NCBI Taxonomy" id="53458"/>
    <lineage>
        <taxon>Bacteria</taxon>
        <taxon>Bacillati</taxon>
        <taxon>Actinomycetota</taxon>
        <taxon>Actinomycetes</taxon>
        <taxon>Micrococcales</taxon>
        <taxon>Intrasporangiaceae</taxon>
        <taxon>Janibacter</taxon>
    </lineage>
</organism>
<evidence type="ECO:0000256" key="1">
    <source>
        <dbReference type="ARBA" id="ARBA00003814"/>
    </source>
</evidence>
<evidence type="ECO:0000256" key="3">
    <source>
        <dbReference type="ARBA" id="ARBA00022679"/>
    </source>
</evidence>
<dbReference type="PANTHER" id="PTHR20857">
    <property type="entry name" value="THIAMINE-PHOSPHATE PYROPHOSPHORYLASE"/>
    <property type="match status" value="1"/>
</dbReference>
<dbReference type="InterPro" id="IPR034291">
    <property type="entry name" value="TMP_synthase"/>
</dbReference>
<comment type="function">
    <text evidence="1 10">Condenses 4-methyl-5-(beta-hydroxyethyl)thiazole monophosphate (THZ-P) and 2-methyl-4-amino-5-hydroxymethyl pyrimidine pyrophosphate (HMP-PP) to form thiamine monophosphate (TMP).</text>
</comment>
<evidence type="ECO:0000259" key="12">
    <source>
        <dbReference type="Pfam" id="PF02581"/>
    </source>
</evidence>
<evidence type="ECO:0000256" key="6">
    <source>
        <dbReference type="ARBA" id="ARBA00022977"/>
    </source>
</evidence>
<evidence type="ECO:0000256" key="4">
    <source>
        <dbReference type="ARBA" id="ARBA00022723"/>
    </source>
</evidence>
<keyword evidence="14" id="KW-1185">Reference proteome</keyword>
<feature type="binding site" evidence="10">
    <location>
        <position position="94"/>
    </location>
    <ligand>
        <name>Mg(2+)</name>
        <dbReference type="ChEBI" id="CHEBI:18420"/>
    </ligand>
</feature>
<accession>A0A4P6MV80</accession>
<dbReference type="STRING" id="1216970.GCA_001570985_01359"/>
<evidence type="ECO:0000256" key="9">
    <source>
        <dbReference type="ARBA" id="ARBA00047883"/>
    </source>
</evidence>
<dbReference type="OrthoDB" id="3243336at2"/>
<feature type="binding site" evidence="10">
    <location>
        <position position="70"/>
    </location>
    <ligand>
        <name>Mg(2+)</name>
        <dbReference type="ChEBI" id="CHEBI:18420"/>
    </ligand>
</feature>
<keyword evidence="3 10" id="KW-0808">Transferase</keyword>
<dbReference type="InterPro" id="IPR013785">
    <property type="entry name" value="Aldolase_TIM"/>
</dbReference>
<keyword evidence="4 10" id="KW-0479">Metal-binding</keyword>
<dbReference type="GO" id="GO:0004789">
    <property type="term" value="F:thiamine-phosphate diphosphorylase activity"/>
    <property type="evidence" value="ECO:0007669"/>
    <property type="project" value="UniProtKB-UniRule"/>
</dbReference>
<comment type="cofactor">
    <cofactor evidence="10">
        <name>Mg(2+)</name>
        <dbReference type="ChEBI" id="CHEBI:18420"/>
    </cofactor>
    <text evidence="10">Binds 1 Mg(2+) ion per subunit.</text>
</comment>
<evidence type="ECO:0000256" key="11">
    <source>
        <dbReference type="SAM" id="MobiDB-lite"/>
    </source>
</evidence>
<dbReference type="GO" id="GO:0009229">
    <property type="term" value="P:thiamine diphosphate biosynthetic process"/>
    <property type="evidence" value="ECO:0007669"/>
    <property type="project" value="UniProtKB-UniRule"/>
</dbReference>
<comment type="similarity">
    <text evidence="10">Belongs to the thiamine-phosphate synthase family.</text>
</comment>
<feature type="binding site" evidence="10">
    <location>
        <position position="113"/>
    </location>
    <ligand>
        <name>4-amino-2-methyl-5-(diphosphooxymethyl)pyrimidine</name>
        <dbReference type="ChEBI" id="CHEBI:57841"/>
    </ligand>
</feature>
<dbReference type="UniPathway" id="UPA00060">
    <property type="reaction ID" value="UER00141"/>
</dbReference>
<evidence type="ECO:0000256" key="7">
    <source>
        <dbReference type="ARBA" id="ARBA00047334"/>
    </source>
</evidence>
<dbReference type="Gene3D" id="3.20.20.70">
    <property type="entry name" value="Aldolase class I"/>
    <property type="match status" value="1"/>
</dbReference>
<feature type="binding site" evidence="10">
    <location>
        <begin position="143"/>
        <end position="145"/>
    </location>
    <ligand>
        <name>2-[(2R,5Z)-2-carboxy-4-methylthiazol-5(2H)-ylidene]ethyl phosphate</name>
        <dbReference type="ChEBI" id="CHEBI:62899"/>
    </ligand>
</feature>
<comment type="catalytic activity">
    <reaction evidence="9 10">
        <text>2-[(2R,5Z)-2-carboxy-4-methylthiazol-5(2H)-ylidene]ethyl phosphate + 4-amino-2-methyl-5-(diphosphooxymethyl)pyrimidine + 2 H(+) = thiamine phosphate + CO2 + diphosphate</text>
        <dbReference type="Rhea" id="RHEA:47844"/>
        <dbReference type="ChEBI" id="CHEBI:15378"/>
        <dbReference type="ChEBI" id="CHEBI:16526"/>
        <dbReference type="ChEBI" id="CHEBI:33019"/>
        <dbReference type="ChEBI" id="CHEBI:37575"/>
        <dbReference type="ChEBI" id="CHEBI:57841"/>
        <dbReference type="ChEBI" id="CHEBI:62899"/>
        <dbReference type="EC" id="2.5.1.3"/>
    </reaction>
</comment>
<dbReference type="Proteomes" id="UP000290408">
    <property type="component" value="Chromosome"/>
</dbReference>
<dbReference type="Pfam" id="PF02581">
    <property type="entry name" value="TMP-TENI"/>
    <property type="match status" value="1"/>
</dbReference>
<dbReference type="SUPFAM" id="SSF51391">
    <property type="entry name" value="Thiamin phosphate synthase"/>
    <property type="match status" value="1"/>
</dbReference>
<feature type="compositionally biased region" description="Pro residues" evidence="11">
    <location>
        <begin position="228"/>
        <end position="240"/>
    </location>
</feature>
<protein>
    <recommendedName>
        <fullName evidence="10">Thiamine-phosphate synthase</fullName>
        <shortName evidence="10">TP synthase</shortName>
        <shortName evidence="10">TPS</shortName>
        <ecNumber evidence="10">2.5.1.3</ecNumber>
    </recommendedName>
    <alternativeName>
        <fullName evidence="10">Thiamine-phosphate pyrophosphorylase</fullName>
        <shortName evidence="10">TMP pyrophosphorylase</shortName>
        <shortName evidence="10">TMP-PPase</shortName>
    </alternativeName>
</protein>
<keyword evidence="6 10" id="KW-0784">Thiamine biosynthesis</keyword>
<dbReference type="InterPro" id="IPR036206">
    <property type="entry name" value="ThiamineP_synth_sf"/>
</dbReference>
<dbReference type="InterPro" id="IPR022998">
    <property type="entry name" value="ThiamineP_synth_TenI"/>
</dbReference>